<feature type="domain" description="DNA2/NAM7 helicase-like C-terminal" evidence="5">
    <location>
        <begin position="1382"/>
        <end position="1577"/>
    </location>
</feature>
<dbReference type="GO" id="GO:0004386">
    <property type="term" value="F:helicase activity"/>
    <property type="evidence" value="ECO:0007669"/>
    <property type="project" value="InterPro"/>
</dbReference>
<sequence length="1934" mass="216462">MTTNTTSTFCKLSVQLVNKINFASHQSSFSILREIQLENISDEVLENLEIRLTSSPAFLKPKTWKVDRLSAGSVLPIKERDLELDGGFLMGLTESISGLITVVVYQGDELLAESDHKVDLLAHNEWGGAEYMPELLAAFCTPNNVAVDRILKDASRVLRQAGKPDQIDGYVSKSRERVWSIASSIYTAIANLQLSYALPPSSFERNGQKVRFHNQVIESGLATCLDSTMLFAAAFEQAGLNPLIVLKEGHALVGLWLQPEELSAVTTDEAEVLRKRLPDHELILIETTLVTNHPTVSFSKAIERGCQAISMDEDDLFELAIDIRRARSHKIRPLGFVQQSSRLDASLESNTSSDEVLEEAPSLPDFEDESFEQEPIKTPGGRLDRWQRKLLELSARNPLLNHKDGRASLSFVAPDAGLLEDLLADGARISISPFPELSSSKQDSEIHEQRTGENIQKDYACDALNKKQLLVNLTEDELNKRAVEIYRKAQTSMQEGGSNTLYLAIGFLFWKQNKKDGKRYRAPLILLPVALERKSVRSGIKIIAGDDEPTFNTTLLEMLKRDFGIDLGYLAGDLPKDDSGLDVAKIFSWVRAAVKDAAGFELVDQVALGHFSFAKYLMWKDLVDRADQLKQSPVVKHLLETPRERYDSDISFVEPNQLDYQFNPSDLLTPLPADSSQMAAVATADRGKDFVIIGPPGTGKSQTISNLIAHMLGKGKKVLFVSEKTAALEVVHRRLKDIGLGSFCLELHSNKAKKADVLAQLNASWTQSNSYTAETWHSKSEQLKHDRDKLNNLVEALHRKRSNGLTAHYAMGIKVRDAHLLDKVELSWSTASDHTQQDLDQMRHAVANLSVQASAIGTINQHPLSYIQADDWGPAWQDALIHSAQTLKDTAIEAKKAVEDFVNALGFEFGAISLNQLAMLEELGQVLLDSYRTQSGFALEPDGQDLIEALEQAVTLLQSYIRLQSELSCDYAPLSWKSIDPEALKSDWDSANESWWLKRIFATRRIIKDVKAKGALGEPDLDQDIQVLLDLKQKGESIAELDNQLSSLKDWKSHDTKPDVVTSLQLIGVRARKAVSQMATDTETLMALRSKVRTLLHDGNDLLAPDGIVGIAINRMISSTSKFEVSFNDFKLKAASERVNSLEHFDEVIELSDIVLSKQSGLKSWCAWNKRKHEAQNLRLGSLVDAIETGVIAAPQAEDAFEAAYCAWWSKVVIDEDRVLREFSSPEHEQTITNFQELDKEFCQLTAQYIAAKLSGQIPSTDAGTRASSWGILRHEIQKKTRHKPVRQLLEEAPDAVTTLAPCMMMSPLSIAQFLGAGKNLFDVVIFDEASQITVWDAVGALARGKQVIVAGDPKQMPPTNFFGRSDSDPDGDVDGEGDLESILDELLGASIPQRLLNLHYRSRRESLIAFSNSNYYDSSLVTFPAPVHPDNGVRLVKPNGFYARGKARHNQGEAKAVVAEIIDRLKSDDEVIRNQSIGVVTFNTEQQSLIQDLLDEARSEDPSIEWAFAEDHLESVFVKNLETVQGDERDVILFSITYGPDESGHVAMNFGPLNRTGGERRLNVAMTRARSEMVVFSILSPDRIDLSRTQSRAVADLKHFLEYAERGPVELGSQSKGSQGDFESPFEMAVAKELEAKGWQLHPQVGVSAYRIDMGIVHPDLPGRYLAGIECDGAMYHSSAYARERDKIRQSVLESLGWTIVRVWSTDWWVNKTASLDQLHQRLEELLENSRAEIELEKAKAEEKARDKKAVEALEERESTEIDESKQLYARKQMISSDNEKLEEYVVTDLRDLEASSDRFYDDDYLPTVEKMVSRVIEVESPIHQDILCKRIARHHGFKRTGNQIKERICSVADRFFTTEEDVGVFYWKENNMKIPVRAFHRDTDMSKVENISREEIIAIMEATGDSGDFSEFARVVGIRRITQQIRERLILI</sequence>
<dbReference type="InterPro" id="IPR027417">
    <property type="entry name" value="P-loop_NTPase"/>
</dbReference>
<dbReference type="InterPro" id="IPR049468">
    <property type="entry name" value="Restrct_endonuc-II-like_dom"/>
</dbReference>
<organism evidence="7 8">
    <name type="scientific">Marinomonas aquimarina</name>
    <dbReference type="NCBI Taxonomy" id="295068"/>
    <lineage>
        <taxon>Bacteria</taxon>
        <taxon>Pseudomonadati</taxon>
        <taxon>Pseudomonadota</taxon>
        <taxon>Gammaproteobacteria</taxon>
        <taxon>Oceanospirillales</taxon>
        <taxon>Oceanospirillaceae</taxon>
        <taxon>Marinomonas</taxon>
    </lineage>
</organism>
<feature type="region of interest" description="Disordered" evidence="2">
    <location>
        <begin position="347"/>
        <end position="379"/>
    </location>
</feature>
<dbReference type="InterPro" id="IPR047187">
    <property type="entry name" value="SF1_C_Upf1"/>
</dbReference>
<dbReference type="EMBL" id="FLOC01000015">
    <property type="protein sequence ID" value="SBS33424.1"/>
    <property type="molecule type" value="Genomic_DNA"/>
</dbReference>
<gene>
    <name evidence="7" type="ORF">MAQ5080_02577</name>
</gene>
<dbReference type="CDD" id="cd18808">
    <property type="entry name" value="SF1_C_Upf1"/>
    <property type="match status" value="1"/>
</dbReference>
<dbReference type="Pfam" id="PF13087">
    <property type="entry name" value="AAA_12"/>
    <property type="match status" value="1"/>
</dbReference>
<feature type="coiled-coil region" evidence="1">
    <location>
        <begin position="1714"/>
        <end position="1752"/>
    </location>
</feature>
<dbReference type="Gene3D" id="3.40.960.10">
    <property type="entry name" value="VSR Endonuclease"/>
    <property type="match status" value="1"/>
</dbReference>
<evidence type="ECO:0008006" key="9">
    <source>
        <dbReference type="Google" id="ProtNLM"/>
    </source>
</evidence>
<dbReference type="Pfam" id="PF11784">
    <property type="entry name" value="DUF3320"/>
    <property type="match status" value="1"/>
</dbReference>
<reference evidence="7 8" key="1">
    <citation type="submission" date="2016-06" db="EMBL/GenBank/DDBJ databases">
        <authorList>
            <person name="Kjaerup R.B."/>
            <person name="Dalgaard T.S."/>
            <person name="Juul-Madsen H.R."/>
        </authorList>
    </citation>
    <scope>NUCLEOTIDE SEQUENCE [LARGE SCALE GENOMIC DNA]</scope>
    <source>
        <strain evidence="7 8">CECT 5080</strain>
    </source>
</reference>
<proteinExistence type="predicted"/>
<dbReference type="PANTHER" id="PTHR10887">
    <property type="entry name" value="DNA2/NAM7 HELICASE FAMILY"/>
    <property type="match status" value="1"/>
</dbReference>
<protein>
    <recommendedName>
        <fullName evidence="9">DNA helicase</fullName>
    </recommendedName>
</protein>
<keyword evidence="1" id="KW-0175">Coiled coil</keyword>
<feature type="domain" description="DNA2/NAM7 helicase helicase" evidence="4">
    <location>
        <begin position="1281"/>
        <end position="1360"/>
    </location>
</feature>
<dbReference type="Pfam" id="PF13086">
    <property type="entry name" value="AAA_11"/>
    <property type="match status" value="2"/>
</dbReference>
<dbReference type="Pfam" id="PF13195">
    <property type="entry name" value="DUF4011"/>
    <property type="match status" value="1"/>
</dbReference>
<evidence type="ECO:0000313" key="7">
    <source>
        <dbReference type="EMBL" id="SBS33424.1"/>
    </source>
</evidence>
<dbReference type="InterPro" id="IPR011335">
    <property type="entry name" value="Restrct_endonuc-II-like"/>
</dbReference>
<feature type="domain" description="DUF3320" evidence="3">
    <location>
        <begin position="1799"/>
        <end position="1848"/>
    </location>
</feature>
<evidence type="ECO:0000259" key="4">
    <source>
        <dbReference type="Pfam" id="PF13086"/>
    </source>
</evidence>
<dbReference type="SUPFAM" id="SSF52980">
    <property type="entry name" value="Restriction endonuclease-like"/>
    <property type="match status" value="1"/>
</dbReference>
<accession>A0A1A8TL08</accession>
<evidence type="ECO:0000256" key="1">
    <source>
        <dbReference type="SAM" id="Coils"/>
    </source>
</evidence>
<name>A0A1A8TL08_9GAMM</name>
<evidence type="ECO:0000259" key="5">
    <source>
        <dbReference type="Pfam" id="PF13087"/>
    </source>
</evidence>
<dbReference type="InterPro" id="IPR025103">
    <property type="entry name" value="DUF4011"/>
</dbReference>
<dbReference type="SUPFAM" id="SSF52540">
    <property type="entry name" value="P-loop containing nucleoside triphosphate hydrolases"/>
    <property type="match status" value="1"/>
</dbReference>
<evidence type="ECO:0000313" key="8">
    <source>
        <dbReference type="Proteomes" id="UP000092627"/>
    </source>
</evidence>
<dbReference type="OrthoDB" id="9757917at2"/>
<dbReference type="InterPro" id="IPR041677">
    <property type="entry name" value="DNA2/NAM7_AAA_11"/>
</dbReference>
<dbReference type="InterPro" id="IPR045055">
    <property type="entry name" value="DNA2/NAM7-like"/>
</dbReference>
<dbReference type="STRING" id="295068.MAQ5080_02577"/>
<dbReference type="Gene3D" id="3.40.50.300">
    <property type="entry name" value="P-loop containing nucleotide triphosphate hydrolases"/>
    <property type="match status" value="3"/>
</dbReference>
<feature type="domain" description="Restriction endonuclease type II-like" evidence="6">
    <location>
        <begin position="1627"/>
        <end position="1724"/>
    </location>
</feature>
<dbReference type="FunFam" id="3.40.960.10:FF:000002">
    <property type="entry name" value="DNA helicase related protein"/>
    <property type="match status" value="1"/>
</dbReference>
<dbReference type="InterPro" id="IPR041679">
    <property type="entry name" value="DNA2/NAM7-like_C"/>
</dbReference>
<evidence type="ECO:0000256" key="2">
    <source>
        <dbReference type="SAM" id="MobiDB-lite"/>
    </source>
</evidence>
<evidence type="ECO:0000259" key="6">
    <source>
        <dbReference type="Pfam" id="PF18741"/>
    </source>
</evidence>
<dbReference type="InterPro" id="IPR021754">
    <property type="entry name" value="DUF3320"/>
</dbReference>
<evidence type="ECO:0000259" key="3">
    <source>
        <dbReference type="Pfam" id="PF11784"/>
    </source>
</evidence>
<feature type="domain" description="DNA2/NAM7 helicase helicase" evidence="4">
    <location>
        <begin position="674"/>
        <end position="843"/>
    </location>
</feature>
<keyword evidence="8" id="KW-1185">Reference proteome</keyword>
<dbReference type="RefSeq" id="WP_067211291.1">
    <property type="nucleotide sequence ID" value="NZ_FLOC01000015.1"/>
</dbReference>
<dbReference type="Pfam" id="PF18741">
    <property type="entry name" value="MTES_1575"/>
    <property type="match status" value="1"/>
</dbReference>
<dbReference type="FunFam" id="3.40.50.300:FF:002063">
    <property type="entry name" value="DNA helicase related protein"/>
    <property type="match status" value="1"/>
</dbReference>
<dbReference type="Proteomes" id="UP000092627">
    <property type="component" value="Unassembled WGS sequence"/>
</dbReference>
<dbReference type="PANTHER" id="PTHR10887:SF495">
    <property type="entry name" value="HELICASE SENATAXIN ISOFORM X1-RELATED"/>
    <property type="match status" value="1"/>
</dbReference>